<comment type="pathway">
    <text evidence="6">Cofactor biosynthesis; adenosylcobalamin biosynthesis; adenosylcobalamin from cob(II)yrinate a,c-diamide: step 5/7.</text>
</comment>
<dbReference type="OrthoDB" id="9799422at2"/>
<comment type="catalytic activity">
    <reaction evidence="3">
        <text>adenosylcob(III)inamide + GTP = adenosylcob(III)inamide phosphate + GDP + H(+)</text>
        <dbReference type="Rhea" id="RHEA:15765"/>
        <dbReference type="ChEBI" id="CHEBI:2480"/>
        <dbReference type="ChEBI" id="CHEBI:15378"/>
        <dbReference type="ChEBI" id="CHEBI:37565"/>
        <dbReference type="ChEBI" id="CHEBI:58189"/>
        <dbReference type="ChEBI" id="CHEBI:58502"/>
        <dbReference type="EC" id="2.7.1.156"/>
    </reaction>
</comment>
<evidence type="ECO:0000256" key="7">
    <source>
        <dbReference type="ARBA" id="ARBA00007490"/>
    </source>
</evidence>
<proteinExistence type="inferred from homology"/>
<dbReference type="CDD" id="cd00544">
    <property type="entry name" value="CobU"/>
    <property type="match status" value="1"/>
</dbReference>
<dbReference type="Gene3D" id="3.40.50.300">
    <property type="entry name" value="P-loop containing nucleotide triphosphate hydrolases"/>
    <property type="match status" value="1"/>
</dbReference>
<evidence type="ECO:0000256" key="11">
    <source>
        <dbReference type="ARBA" id="ARBA00022679"/>
    </source>
</evidence>
<evidence type="ECO:0000256" key="13">
    <source>
        <dbReference type="ARBA" id="ARBA00022777"/>
    </source>
</evidence>
<dbReference type="InterPro" id="IPR003203">
    <property type="entry name" value="CobU/CobP"/>
</dbReference>
<comment type="pathway">
    <text evidence="5">Cofactor biosynthesis; adenosylcobalamin biosynthesis; adenosylcobalamin from cob(II)yrinate a,c-diamide: step 6/7.</text>
</comment>
<dbReference type="GO" id="GO:0009236">
    <property type="term" value="P:cobalamin biosynthetic process"/>
    <property type="evidence" value="ECO:0007669"/>
    <property type="project" value="UniProtKB-UniPathway"/>
</dbReference>
<keyword evidence="10" id="KW-0169">Cobalamin biosynthesis</keyword>
<dbReference type="GO" id="GO:0043752">
    <property type="term" value="F:adenosylcobinamide kinase activity"/>
    <property type="evidence" value="ECO:0007669"/>
    <property type="project" value="UniProtKB-EC"/>
</dbReference>
<dbReference type="GO" id="GO:0005525">
    <property type="term" value="F:GTP binding"/>
    <property type="evidence" value="ECO:0007669"/>
    <property type="project" value="UniProtKB-KW"/>
</dbReference>
<evidence type="ECO:0000256" key="6">
    <source>
        <dbReference type="ARBA" id="ARBA00005159"/>
    </source>
</evidence>
<evidence type="ECO:0000256" key="5">
    <source>
        <dbReference type="ARBA" id="ARBA00004692"/>
    </source>
</evidence>
<name>A0A220U0S7_9BACI</name>
<evidence type="ECO:0000256" key="8">
    <source>
        <dbReference type="ARBA" id="ARBA00012016"/>
    </source>
</evidence>
<dbReference type="InterPro" id="IPR027417">
    <property type="entry name" value="P-loop_NTPase"/>
</dbReference>
<dbReference type="GO" id="GO:0008820">
    <property type="term" value="F:cobinamide phosphate guanylyltransferase activity"/>
    <property type="evidence" value="ECO:0007669"/>
    <property type="project" value="UniProtKB-EC"/>
</dbReference>
<evidence type="ECO:0000256" key="3">
    <source>
        <dbReference type="ARBA" id="ARBA00001522"/>
    </source>
</evidence>
<evidence type="ECO:0000256" key="14">
    <source>
        <dbReference type="ARBA" id="ARBA00022840"/>
    </source>
</evidence>
<keyword evidence="12 19" id="KW-0547">Nucleotide-binding</keyword>
<evidence type="ECO:0000256" key="19">
    <source>
        <dbReference type="PIRSR" id="PIRSR006135-2"/>
    </source>
</evidence>
<dbReference type="RefSeq" id="WP_089061114.1">
    <property type="nucleotide sequence ID" value="NZ_CP022315.1"/>
</dbReference>
<keyword evidence="13 20" id="KW-0418">Kinase</keyword>
<sequence length="205" mass="23298">MEEKKLIFITGGVRSGKSTFAENYATSFVKGNEGTLRYIATSRPSDREMTSRISIHQLQRLNSGFNWETLEFPFNMAKAASFVQQSDIVLLDCLTVLLTNELFRDGFSENIWEQQDYQAKVMQLILEGIDAIRGKAKLLLIVSNEVLNEHITDRSLVQTYGRLLGMLHQELVRMSSEAYLVEAGIPILMKGGQPNEGHYDSRNRF</sequence>
<feature type="binding site" evidence="19">
    <location>
        <position position="92"/>
    </location>
    <ligand>
        <name>GTP</name>
        <dbReference type="ChEBI" id="CHEBI:37565"/>
    </ligand>
</feature>
<comment type="catalytic activity">
    <reaction evidence="2">
        <text>adenosylcob(III)inamide phosphate + GTP + H(+) = adenosylcob(III)inamide-GDP + diphosphate</text>
        <dbReference type="Rhea" id="RHEA:22712"/>
        <dbReference type="ChEBI" id="CHEBI:15378"/>
        <dbReference type="ChEBI" id="CHEBI:33019"/>
        <dbReference type="ChEBI" id="CHEBI:37565"/>
        <dbReference type="ChEBI" id="CHEBI:58502"/>
        <dbReference type="ChEBI" id="CHEBI:60487"/>
        <dbReference type="EC" id="2.7.7.62"/>
    </reaction>
</comment>
<feature type="binding site" evidence="19">
    <location>
        <begin position="11"/>
        <end position="18"/>
    </location>
    <ligand>
        <name>GTP</name>
        <dbReference type="ChEBI" id="CHEBI:37565"/>
    </ligand>
</feature>
<dbReference type="AlphaFoldDB" id="A0A220U0S7"/>
<feature type="binding site" evidence="19">
    <location>
        <begin position="40"/>
        <end position="42"/>
    </location>
    <ligand>
        <name>GTP</name>
        <dbReference type="ChEBI" id="CHEBI:37565"/>
    </ligand>
</feature>
<dbReference type="EMBL" id="CP022315">
    <property type="protein sequence ID" value="ASK61854.1"/>
    <property type="molecule type" value="Genomic_DNA"/>
</dbReference>
<evidence type="ECO:0000256" key="1">
    <source>
        <dbReference type="ARBA" id="ARBA00000312"/>
    </source>
</evidence>
<organism evidence="20 21">
    <name type="scientific">Virgibacillus phasianinus</name>
    <dbReference type="NCBI Taxonomy" id="2017483"/>
    <lineage>
        <taxon>Bacteria</taxon>
        <taxon>Bacillati</taxon>
        <taxon>Bacillota</taxon>
        <taxon>Bacilli</taxon>
        <taxon>Bacillales</taxon>
        <taxon>Bacillaceae</taxon>
        <taxon>Virgibacillus</taxon>
    </lineage>
</organism>
<dbReference type="UniPathway" id="UPA00148">
    <property type="reaction ID" value="UER00236"/>
</dbReference>
<evidence type="ECO:0000256" key="2">
    <source>
        <dbReference type="ARBA" id="ARBA00000711"/>
    </source>
</evidence>
<keyword evidence="21" id="KW-1185">Reference proteome</keyword>
<dbReference type="PANTHER" id="PTHR34848:SF1">
    <property type="entry name" value="BIFUNCTIONAL ADENOSYLCOBALAMIN BIOSYNTHESIS PROTEIN COBU"/>
    <property type="match status" value="1"/>
</dbReference>
<evidence type="ECO:0000313" key="21">
    <source>
        <dbReference type="Proteomes" id="UP000198312"/>
    </source>
</evidence>
<evidence type="ECO:0000256" key="10">
    <source>
        <dbReference type="ARBA" id="ARBA00022573"/>
    </source>
</evidence>
<evidence type="ECO:0000256" key="18">
    <source>
        <dbReference type="PIRSR" id="PIRSR006135-1"/>
    </source>
</evidence>
<evidence type="ECO:0000256" key="4">
    <source>
        <dbReference type="ARBA" id="ARBA00003889"/>
    </source>
</evidence>
<feature type="active site" description="GMP-histidine intermediate" evidence="18">
    <location>
        <position position="56"/>
    </location>
</feature>
<evidence type="ECO:0000256" key="12">
    <source>
        <dbReference type="ARBA" id="ARBA00022741"/>
    </source>
</evidence>
<keyword evidence="11" id="KW-0808">Transferase</keyword>
<feature type="binding site" evidence="19">
    <location>
        <position position="71"/>
    </location>
    <ligand>
        <name>GTP</name>
        <dbReference type="ChEBI" id="CHEBI:37565"/>
    </ligand>
</feature>
<keyword evidence="14" id="KW-0067">ATP-binding</keyword>
<evidence type="ECO:0000313" key="20">
    <source>
        <dbReference type="EMBL" id="ASK61854.1"/>
    </source>
</evidence>
<keyword evidence="15 19" id="KW-0342">GTP-binding</keyword>
<evidence type="ECO:0000256" key="16">
    <source>
        <dbReference type="ARBA" id="ARBA00029570"/>
    </source>
</evidence>
<comment type="catalytic activity">
    <reaction evidence="1">
        <text>adenosylcob(III)inamide + ATP = adenosylcob(III)inamide phosphate + ADP + H(+)</text>
        <dbReference type="Rhea" id="RHEA:15769"/>
        <dbReference type="ChEBI" id="CHEBI:2480"/>
        <dbReference type="ChEBI" id="CHEBI:15378"/>
        <dbReference type="ChEBI" id="CHEBI:30616"/>
        <dbReference type="ChEBI" id="CHEBI:58502"/>
        <dbReference type="ChEBI" id="CHEBI:456216"/>
        <dbReference type="EC" id="2.7.1.156"/>
    </reaction>
</comment>
<evidence type="ECO:0000256" key="9">
    <source>
        <dbReference type="ARBA" id="ARBA00012523"/>
    </source>
</evidence>
<dbReference type="EC" id="2.7.7.62" evidence="9"/>
<dbReference type="SUPFAM" id="SSF52540">
    <property type="entry name" value="P-loop containing nucleoside triphosphate hydrolases"/>
    <property type="match status" value="1"/>
</dbReference>
<dbReference type="GO" id="GO:0005524">
    <property type="term" value="F:ATP binding"/>
    <property type="evidence" value="ECO:0007669"/>
    <property type="project" value="UniProtKB-KW"/>
</dbReference>
<dbReference type="PIRSF" id="PIRSF006135">
    <property type="entry name" value="CobU"/>
    <property type="match status" value="1"/>
</dbReference>
<accession>A0A220U0S7</accession>
<reference evidence="20 21" key="1">
    <citation type="submission" date="2017-07" db="EMBL/GenBank/DDBJ databases">
        <title>Virgibacillus sp. LM2416.</title>
        <authorList>
            <person name="Tak E.J."/>
            <person name="Bae J.-W."/>
        </authorList>
    </citation>
    <scope>NUCLEOTIDE SEQUENCE [LARGE SCALE GENOMIC DNA]</scope>
    <source>
        <strain evidence="20 21">LM2416</strain>
    </source>
</reference>
<dbReference type="Pfam" id="PF02283">
    <property type="entry name" value="CobU"/>
    <property type="match status" value="1"/>
</dbReference>
<evidence type="ECO:0000256" key="15">
    <source>
        <dbReference type="ARBA" id="ARBA00023134"/>
    </source>
</evidence>
<comment type="similarity">
    <text evidence="7">Belongs to the CobU/CobP family.</text>
</comment>
<dbReference type="PANTHER" id="PTHR34848">
    <property type="match status" value="1"/>
</dbReference>
<evidence type="ECO:0000256" key="17">
    <source>
        <dbReference type="ARBA" id="ARBA00030571"/>
    </source>
</evidence>
<dbReference type="KEGG" id="vil:CFK37_06615"/>
<dbReference type="EC" id="2.7.1.156" evidence="8"/>
<dbReference type="Proteomes" id="UP000198312">
    <property type="component" value="Chromosome"/>
</dbReference>
<comment type="function">
    <text evidence="4">Catalyzes ATP-dependent phosphorylation of adenosylcobinamide and addition of GMP to adenosylcobinamide phosphate.</text>
</comment>
<protein>
    <recommendedName>
        <fullName evidence="16">Adenosylcobinamide kinase</fullName>
        <ecNumber evidence="8">2.7.1.156</ecNumber>
        <ecNumber evidence="9">2.7.7.62</ecNumber>
    </recommendedName>
    <alternativeName>
        <fullName evidence="17">Adenosylcobinamide-phosphate guanylyltransferase</fullName>
    </alternativeName>
</protein>
<gene>
    <name evidence="20" type="ORF">CFK37_06615</name>
</gene>